<keyword evidence="7" id="KW-0472">Membrane</keyword>
<accession>M1WM31</accession>
<dbReference type="InterPro" id="IPR050736">
    <property type="entry name" value="Sensor_HK_Regulatory"/>
</dbReference>
<feature type="domain" description="Histidine kinase" evidence="8">
    <location>
        <begin position="243"/>
        <end position="471"/>
    </location>
</feature>
<feature type="coiled-coil region" evidence="6">
    <location>
        <begin position="209"/>
        <end position="236"/>
    </location>
</feature>
<reference evidence="10" key="2">
    <citation type="journal article" date="2013" name="Stand. Genomic Sci.">
        <title>Complete genome sequence of Desulfocapsa sulfexigens, a marine deltaproteobacterium specialized in disproportionating inorganic sulfur compounds.</title>
        <authorList>
            <person name="Finster K.W."/>
            <person name="Kjeldsen K.U."/>
            <person name="Kube M."/>
            <person name="Reinhardt R."/>
            <person name="Mussmann M."/>
            <person name="Amann R."/>
            <person name="Schreiber L."/>
        </authorList>
    </citation>
    <scope>NUCLEOTIDE SEQUENCE [LARGE SCALE GENOMIC DNA]</scope>
    <source>
        <strain evidence="10">DSM 10523 / SB164P1</strain>
    </source>
</reference>
<keyword evidence="3" id="KW-0808">Transferase</keyword>
<evidence type="ECO:0000313" key="10">
    <source>
        <dbReference type="Proteomes" id="UP000011724"/>
    </source>
</evidence>
<dbReference type="SUPFAM" id="SSF55874">
    <property type="entry name" value="ATPase domain of HSP90 chaperone/DNA topoisomerase II/histidine kinase"/>
    <property type="match status" value="1"/>
</dbReference>
<organism evidence="9 10">
    <name type="scientific">Pseudodesulfovibrio piezophilus (strain DSM 21447 / JCM 15486 / C1TLV30)</name>
    <name type="common">Desulfovibrio piezophilus</name>
    <dbReference type="NCBI Taxonomy" id="1322246"/>
    <lineage>
        <taxon>Bacteria</taxon>
        <taxon>Pseudomonadati</taxon>
        <taxon>Thermodesulfobacteriota</taxon>
        <taxon>Desulfovibrionia</taxon>
        <taxon>Desulfovibrionales</taxon>
        <taxon>Desulfovibrionaceae</taxon>
    </lineage>
</organism>
<keyword evidence="6" id="KW-0175">Coiled coil</keyword>
<dbReference type="InterPro" id="IPR003661">
    <property type="entry name" value="HisK_dim/P_dom"/>
</dbReference>
<feature type="transmembrane region" description="Helical" evidence="7">
    <location>
        <begin position="20"/>
        <end position="43"/>
    </location>
</feature>
<comment type="catalytic activity">
    <reaction evidence="1">
        <text>ATP + protein L-histidine = ADP + protein N-phospho-L-histidine.</text>
        <dbReference type="EC" id="2.7.13.3"/>
    </reaction>
</comment>
<evidence type="ECO:0000256" key="3">
    <source>
        <dbReference type="ARBA" id="ARBA00022679"/>
    </source>
</evidence>
<dbReference type="EC" id="2.7.13.3" evidence="2"/>
<keyword evidence="5" id="KW-0902">Two-component regulatory system</keyword>
<evidence type="ECO:0000313" key="9">
    <source>
        <dbReference type="EMBL" id="CCH48895.1"/>
    </source>
</evidence>
<sequence>MGILQRISSRGLFFGFEAPLFVTLWGRLILSISIVFLGIFFIVDMERRYDEHLDAEIRALLVMSDLRYFEEKLHTAIVNSGEMKEGEQSPSIARLQASMVNVLAQIEKIPVAEQGILHDVVTSFRQLEELEVSLLNGSSVGSAFASFLVSDEYKSLRERFKLAVEMSQNHLSRVHDGDENSGHHIQRNALLGGGILFLLGIWNGVFYREHRHVQVLADANKELKAAQEEAESAIQVKALFLASVSHEFRTPLNSILGFSQILTDRYYGELNEKQRGYVKDIEQSAQLLNEMVNEILALARVEAGRLSLDCRPVLPDEIVSRVLSLVKERALQCGIILSSDLERLPMMALDQNKIHQSILYLIDTSIRMASEGAHLHVNLESSLPPAEFLAEQDSRDWLSLTVTLSKTDVSHLACSDITEPFSGIHYGAGPGLGIGPVLAKKYAELHDGRVWCEKNEADASFGFHMAVPLSGTCRPTGEGREEMKNV</sequence>
<keyword evidence="7" id="KW-1133">Transmembrane helix</keyword>
<dbReference type="EMBL" id="FO203427">
    <property type="protein sequence ID" value="CCH48895.1"/>
    <property type="molecule type" value="Genomic_DNA"/>
</dbReference>
<dbReference type="InterPro" id="IPR005467">
    <property type="entry name" value="His_kinase_dom"/>
</dbReference>
<evidence type="ECO:0000256" key="5">
    <source>
        <dbReference type="ARBA" id="ARBA00023012"/>
    </source>
</evidence>
<protein>
    <recommendedName>
        <fullName evidence="2">histidine kinase</fullName>
        <ecNumber evidence="2">2.7.13.3</ecNumber>
    </recommendedName>
</protein>
<reference evidence="9 10" key="1">
    <citation type="journal article" date="2013" name="PLoS ONE">
        <title>The first genomic and proteomic characterization of a deep-sea sulfate reducer: insights into the piezophilic lifestyle of Desulfovibrio piezophilus.</title>
        <authorList>
            <person name="Pradel N."/>
            <person name="Ji B."/>
            <person name="Gimenez G."/>
            <person name="Talla E."/>
            <person name="Lenoble P."/>
            <person name="Garel M."/>
            <person name="Tamburini C."/>
            <person name="Fourquet P."/>
            <person name="Lebrun R."/>
            <person name="Bertin P."/>
            <person name="Denis Y."/>
            <person name="Pophillat M."/>
            <person name="Barbe V."/>
            <person name="Ollivier B."/>
            <person name="Dolla A."/>
        </authorList>
    </citation>
    <scope>NUCLEOTIDE SEQUENCE [LARGE SCALE GENOMIC DNA]</scope>
    <source>
        <strain evidence="10">DSM 10523 / SB164P1</strain>
    </source>
</reference>
<dbReference type="PANTHER" id="PTHR43711">
    <property type="entry name" value="TWO-COMPONENT HISTIDINE KINASE"/>
    <property type="match status" value="1"/>
</dbReference>
<dbReference type="AlphaFoldDB" id="M1WM31"/>
<name>M1WM31_PSEP2</name>
<dbReference type="PROSITE" id="PS50109">
    <property type="entry name" value="HIS_KIN"/>
    <property type="match status" value="1"/>
</dbReference>
<dbReference type="eggNOG" id="COG2205">
    <property type="taxonomic scope" value="Bacteria"/>
</dbReference>
<evidence type="ECO:0000256" key="4">
    <source>
        <dbReference type="ARBA" id="ARBA00022777"/>
    </source>
</evidence>
<dbReference type="CDD" id="cd00082">
    <property type="entry name" value="HisKA"/>
    <property type="match status" value="1"/>
</dbReference>
<dbReference type="HOGENOM" id="CLU_561098_0_0_7"/>
<keyword evidence="4" id="KW-0418">Kinase</keyword>
<dbReference type="KEGG" id="dpi:BN4_11660"/>
<dbReference type="OrthoDB" id="5468627at2"/>
<evidence type="ECO:0000256" key="1">
    <source>
        <dbReference type="ARBA" id="ARBA00000085"/>
    </source>
</evidence>
<keyword evidence="10" id="KW-1185">Reference proteome</keyword>
<gene>
    <name evidence="9" type="ordered locus">BN4_11660</name>
</gene>
<dbReference type="GO" id="GO:0000155">
    <property type="term" value="F:phosphorelay sensor kinase activity"/>
    <property type="evidence" value="ECO:0007669"/>
    <property type="project" value="InterPro"/>
</dbReference>
<dbReference type="STRING" id="1322246.BN4_11660"/>
<dbReference type="PATRIC" id="fig|879567.3.peg.1742"/>
<dbReference type="BioCyc" id="DPIE1322246:BN4_RS08325-MONOMER"/>
<dbReference type="SMART" id="SM00388">
    <property type="entry name" value="HisKA"/>
    <property type="match status" value="1"/>
</dbReference>
<dbReference type="InterPro" id="IPR036097">
    <property type="entry name" value="HisK_dim/P_sf"/>
</dbReference>
<dbReference type="SUPFAM" id="SSF47384">
    <property type="entry name" value="Homodimeric domain of signal transducing histidine kinase"/>
    <property type="match status" value="1"/>
</dbReference>
<dbReference type="Gene3D" id="1.10.287.130">
    <property type="match status" value="1"/>
</dbReference>
<evidence type="ECO:0000256" key="6">
    <source>
        <dbReference type="SAM" id="Coils"/>
    </source>
</evidence>
<evidence type="ECO:0000256" key="2">
    <source>
        <dbReference type="ARBA" id="ARBA00012438"/>
    </source>
</evidence>
<proteinExistence type="predicted"/>
<dbReference type="Proteomes" id="UP000011724">
    <property type="component" value="Chromosome"/>
</dbReference>
<evidence type="ECO:0000259" key="8">
    <source>
        <dbReference type="PROSITE" id="PS50109"/>
    </source>
</evidence>
<evidence type="ECO:0000256" key="7">
    <source>
        <dbReference type="SAM" id="Phobius"/>
    </source>
</evidence>
<dbReference type="Gene3D" id="3.30.565.10">
    <property type="entry name" value="Histidine kinase-like ATPase, C-terminal domain"/>
    <property type="match status" value="1"/>
</dbReference>
<dbReference type="InterPro" id="IPR036890">
    <property type="entry name" value="HATPase_C_sf"/>
</dbReference>
<dbReference type="PANTHER" id="PTHR43711:SF1">
    <property type="entry name" value="HISTIDINE KINASE 1"/>
    <property type="match status" value="1"/>
</dbReference>
<keyword evidence="7" id="KW-0812">Transmembrane</keyword>
<dbReference type="Pfam" id="PF00512">
    <property type="entry name" value="HisKA"/>
    <property type="match status" value="1"/>
</dbReference>
<feature type="transmembrane region" description="Helical" evidence="7">
    <location>
        <begin position="189"/>
        <end position="207"/>
    </location>
</feature>
<dbReference type="RefSeq" id="WP_015414939.1">
    <property type="nucleotide sequence ID" value="NC_020409.1"/>
</dbReference>